<reference evidence="2" key="1">
    <citation type="journal article" date="2019" name="Int. J. Syst. Evol. Microbiol.">
        <title>The Global Catalogue of Microorganisms (GCM) 10K type strain sequencing project: providing services to taxonomists for standard genome sequencing and annotation.</title>
        <authorList>
            <consortium name="The Broad Institute Genomics Platform"/>
            <consortium name="The Broad Institute Genome Sequencing Center for Infectious Disease"/>
            <person name="Wu L."/>
            <person name="Ma J."/>
        </authorList>
    </citation>
    <scope>NUCLEOTIDE SEQUENCE [LARGE SCALE GENOMIC DNA]</scope>
    <source>
        <strain evidence="2">CCUG 56331</strain>
    </source>
</reference>
<protein>
    <recommendedName>
        <fullName evidence="3">CRISPR-associated protein Cst1</fullName>
    </recommendedName>
</protein>
<evidence type="ECO:0000313" key="2">
    <source>
        <dbReference type="Proteomes" id="UP001595978"/>
    </source>
</evidence>
<comment type="caution">
    <text evidence="1">The sequence shown here is derived from an EMBL/GenBank/DDBJ whole genome shotgun (WGS) entry which is preliminary data.</text>
</comment>
<sequence>MVKILINDWLFSMGATALLRMDEEHQIKCDGNVLDVPIEWFESLPERFFDYLVRTYSMGARRKEQLDQSFRKIKLSIENGKVKNTDSYKFHGDIINNTLKEGLDRVAKYFPDYQDEATKLILEGKDALKQIDLPTLEKVIHRAIEILNEPEIDQKLTINVVKGTILSSSGGQVSFLNVAKNTLSFKEQIAVFRKDFIDPLVLELKLQQCIENNDADTAWKLIQESDIGIAEQWKKKNKKAKSIDFSYFEKLPPCSGIEGQWGTLAYQEMMFMPLASTSFNDFYNGQMTSAPLISTLARLLLFISPLGCTSYRKTIGREEHFVFSFLHVEGDCEETRKRNDAFARAFRRDNLFSTALISSHEKMIKKEKERETVTLLIEWVTFNKSKKTLLEYRVVNEKFIKTLLSGSTHFDINKIFPYAFREQLIHEALRNNDTKTLIFEEMRRLITDNSKNYYSIKMALNLRELILKEGQTVEQKTLTDRMYGRGQALQKKLFKPQTVQESEEYTSPNEKKIATIAYRLLNAAKGGNREVFFETVLRLHLLANLPINKEFTSLLDRKVVSDHEFATMSLAFIAGLMSQFESKEQKEVEEVEA</sequence>
<keyword evidence="2" id="KW-1185">Reference proteome</keyword>
<organism evidence="1 2">
    <name type="scientific">Ureibacillus suwonensis</name>
    <dbReference type="NCBI Taxonomy" id="313007"/>
    <lineage>
        <taxon>Bacteria</taxon>
        <taxon>Bacillati</taxon>
        <taxon>Bacillota</taxon>
        <taxon>Bacilli</taxon>
        <taxon>Bacillales</taxon>
        <taxon>Caryophanaceae</taxon>
        <taxon>Ureibacillus</taxon>
    </lineage>
</organism>
<evidence type="ECO:0000313" key="1">
    <source>
        <dbReference type="EMBL" id="MFC5542539.1"/>
    </source>
</evidence>
<dbReference type="RefSeq" id="WP_342468591.1">
    <property type="nucleotide sequence ID" value="NZ_JBHSNQ010000167.1"/>
</dbReference>
<dbReference type="Proteomes" id="UP001595978">
    <property type="component" value="Unassembled WGS sequence"/>
</dbReference>
<accession>A0ABW0RCR3</accession>
<evidence type="ECO:0008006" key="3">
    <source>
        <dbReference type="Google" id="ProtNLM"/>
    </source>
</evidence>
<gene>
    <name evidence="1" type="ORF">ACFPOH_12570</name>
</gene>
<name>A0ABW0RCR3_9BACL</name>
<proteinExistence type="predicted"/>
<dbReference type="EMBL" id="JBHSNQ010000167">
    <property type="protein sequence ID" value="MFC5542539.1"/>
    <property type="molecule type" value="Genomic_DNA"/>
</dbReference>